<gene>
    <name evidence="1" type="ORF">ATO67_09495</name>
</gene>
<dbReference type="AlphaFoldDB" id="A0A135P0B3"/>
<proteinExistence type="predicted"/>
<keyword evidence="2" id="KW-1185">Reference proteome</keyword>
<name>A0A135P0B3_9HYPH</name>
<dbReference type="EMBL" id="LNUW01000035">
    <property type="protein sequence ID" value="KXG84865.1"/>
    <property type="molecule type" value="Genomic_DNA"/>
</dbReference>
<evidence type="ECO:0000313" key="2">
    <source>
        <dbReference type="Proteomes" id="UP000070498"/>
    </source>
</evidence>
<sequence>MEKTPCRIALGQKVQSCLKGSWQTDGWFGNKKLKQFHEAKGDRGVQPLTKVLNTEGDLPPILFILQAT</sequence>
<reference evidence="1 2" key="1">
    <citation type="submission" date="2015-11" db="EMBL/GenBank/DDBJ databases">
        <title>Draft genome sequence of Agrobacterium sp. R89-1.</title>
        <authorList>
            <person name="Zahradnik J."/>
            <person name="Kyslikova E."/>
            <person name="Palyzova A."/>
            <person name="Kyslik P."/>
        </authorList>
    </citation>
    <scope>NUCLEOTIDE SEQUENCE [LARGE SCALE GENOMIC DNA]</scope>
    <source>
        <strain evidence="1 2">R89-1</strain>
    </source>
</reference>
<organism evidence="1 2">
    <name type="scientific">Agrobacterium bohemicum</name>
    <dbReference type="NCBI Taxonomy" id="2052828"/>
    <lineage>
        <taxon>Bacteria</taxon>
        <taxon>Pseudomonadati</taxon>
        <taxon>Pseudomonadota</taxon>
        <taxon>Alphaproteobacteria</taxon>
        <taxon>Hyphomicrobiales</taxon>
        <taxon>Rhizobiaceae</taxon>
        <taxon>Rhizobium/Agrobacterium group</taxon>
        <taxon>Agrobacterium</taxon>
    </lineage>
</organism>
<comment type="caution">
    <text evidence="1">The sequence shown here is derived from an EMBL/GenBank/DDBJ whole genome shotgun (WGS) entry which is preliminary data.</text>
</comment>
<dbReference type="STRING" id="2052828.ATO67_09495"/>
<dbReference type="Proteomes" id="UP000070498">
    <property type="component" value="Unassembled WGS sequence"/>
</dbReference>
<protein>
    <submittedName>
        <fullName evidence="1">Uncharacterized protein</fullName>
    </submittedName>
</protein>
<accession>A0A135P0B3</accession>
<evidence type="ECO:0000313" key="1">
    <source>
        <dbReference type="EMBL" id="KXG84865.1"/>
    </source>
</evidence>